<dbReference type="InterPro" id="IPR013656">
    <property type="entry name" value="PAS_4"/>
</dbReference>
<gene>
    <name evidence="2" type="ORF">BGCPKDLD_0818</name>
</gene>
<evidence type="ECO:0000313" key="3">
    <source>
        <dbReference type="Proteomes" id="UP001055093"/>
    </source>
</evidence>
<dbReference type="Gene3D" id="3.30.450.20">
    <property type="entry name" value="PAS domain"/>
    <property type="match status" value="3"/>
</dbReference>
<dbReference type="InterPro" id="IPR052155">
    <property type="entry name" value="Biofilm_reg_signaling"/>
</dbReference>
<organism evidence="2 3">
    <name type="scientific">Methylorubrum suomiense</name>
    <dbReference type="NCBI Taxonomy" id="144191"/>
    <lineage>
        <taxon>Bacteria</taxon>
        <taxon>Pseudomonadati</taxon>
        <taxon>Pseudomonadota</taxon>
        <taxon>Alphaproteobacteria</taxon>
        <taxon>Hyphomicrobiales</taxon>
        <taxon>Methylobacteriaceae</taxon>
        <taxon>Methylorubrum</taxon>
    </lineage>
</organism>
<protein>
    <recommendedName>
        <fullName evidence="1">PAS domain-containing protein</fullName>
    </recommendedName>
</protein>
<dbReference type="PANTHER" id="PTHR44757:SF2">
    <property type="entry name" value="BIOFILM ARCHITECTURE MAINTENANCE PROTEIN MBAA"/>
    <property type="match status" value="1"/>
</dbReference>
<dbReference type="SMART" id="SM00091">
    <property type="entry name" value="PAS"/>
    <property type="match status" value="1"/>
</dbReference>
<dbReference type="Pfam" id="PF08448">
    <property type="entry name" value="PAS_4"/>
    <property type="match status" value="1"/>
</dbReference>
<dbReference type="Proteomes" id="UP001055093">
    <property type="component" value="Unassembled WGS sequence"/>
</dbReference>
<proteinExistence type="predicted"/>
<dbReference type="CDD" id="cd00130">
    <property type="entry name" value="PAS"/>
    <property type="match status" value="1"/>
</dbReference>
<sequence>MAGEATWAENLPFTMNRHGYDEQITFTFSYSPIRNEDGTVGGMFCSCTETTARVRAEEALRASEARASGLLEGMGEGFMLLDQDFRILQMNAEGLRLEERPPDQVVGRSHWEVYPGSEAMTIGQMYLRVMRERVSRTLEHRYVWPDRHAVWLEVRAYPHPEGLALFYRDVTERREREDALREAEARFQTIANSIDQMVWSTRADGYHDYYNQR</sequence>
<reference evidence="2" key="1">
    <citation type="journal article" date="2021" name="Front. Microbiol.">
        <title>Comprehensive Comparative Genomics and Phenotyping of Methylobacterium Species.</title>
        <authorList>
            <person name="Alessa O."/>
            <person name="Ogura Y."/>
            <person name="Fujitani Y."/>
            <person name="Takami H."/>
            <person name="Hayashi T."/>
            <person name="Sahin N."/>
            <person name="Tani A."/>
        </authorList>
    </citation>
    <scope>NUCLEOTIDE SEQUENCE</scope>
    <source>
        <strain evidence="2">DSM 14458</strain>
    </source>
</reference>
<feature type="domain" description="PAS" evidence="1">
    <location>
        <begin position="65"/>
        <end position="131"/>
    </location>
</feature>
<dbReference type="PANTHER" id="PTHR44757">
    <property type="entry name" value="DIGUANYLATE CYCLASE DGCP"/>
    <property type="match status" value="1"/>
</dbReference>
<dbReference type="InterPro" id="IPR000014">
    <property type="entry name" value="PAS"/>
</dbReference>
<keyword evidence="3" id="KW-1185">Reference proteome</keyword>
<evidence type="ECO:0000313" key="2">
    <source>
        <dbReference type="EMBL" id="GJE74249.1"/>
    </source>
</evidence>
<dbReference type="InterPro" id="IPR035965">
    <property type="entry name" value="PAS-like_dom_sf"/>
</dbReference>
<name>A0ABQ4UR11_9HYPH</name>
<reference evidence="2" key="2">
    <citation type="submission" date="2021-08" db="EMBL/GenBank/DDBJ databases">
        <authorList>
            <person name="Tani A."/>
            <person name="Ola A."/>
            <person name="Ogura Y."/>
            <person name="Katsura K."/>
            <person name="Hayashi T."/>
        </authorList>
    </citation>
    <scope>NUCLEOTIDE SEQUENCE</scope>
    <source>
        <strain evidence="2">DSM 14458</strain>
    </source>
</reference>
<dbReference type="NCBIfam" id="TIGR00229">
    <property type="entry name" value="sensory_box"/>
    <property type="match status" value="1"/>
</dbReference>
<dbReference type="SUPFAM" id="SSF55785">
    <property type="entry name" value="PYP-like sensor domain (PAS domain)"/>
    <property type="match status" value="3"/>
</dbReference>
<dbReference type="EMBL" id="BPRE01000002">
    <property type="protein sequence ID" value="GJE74249.1"/>
    <property type="molecule type" value="Genomic_DNA"/>
</dbReference>
<evidence type="ECO:0000259" key="1">
    <source>
        <dbReference type="SMART" id="SM00091"/>
    </source>
</evidence>
<comment type="caution">
    <text evidence="2">The sequence shown here is derived from an EMBL/GenBank/DDBJ whole genome shotgun (WGS) entry which is preliminary data.</text>
</comment>
<accession>A0ABQ4UR11</accession>